<reference evidence="2 3" key="1">
    <citation type="journal article" date="2018" name="Nat. Genet.">
        <title>The Rosa genome provides new insights in the design of modern roses.</title>
        <authorList>
            <person name="Bendahmane M."/>
        </authorList>
    </citation>
    <scope>NUCLEOTIDE SEQUENCE [LARGE SCALE GENOMIC DNA]</scope>
    <source>
        <strain evidence="3">cv. Old Blush</strain>
    </source>
</reference>
<dbReference type="AlphaFoldDB" id="A0A2P6PIQ8"/>
<comment type="caution">
    <text evidence="2">The sequence shown here is derived from an EMBL/GenBank/DDBJ whole genome shotgun (WGS) entry which is preliminary data.</text>
</comment>
<protein>
    <submittedName>
        <fullName evidence="2">Putative ankyrin repeat-containing domain-containing protein</fullName>
    </submittedName>
</protein>
<name>A0A2P6PIQ8_ROSCH</name>
<keyword evidence="1" id="KW-0812">Transmembrane</keyword>
<dbReference type="Proteomes" id="UP000238479">
    <property type="component" value="Chromosome 7"/>
</dbReference>
<dbReference type="Gramene" id="PRQ21800">
    <property type="protein sequence ID" value="PRQ21800"/>
    <property type="gene ID" value="RchiOBHm_Chr7g0243251"/>
</dbReference>
<dbReference type="GO" id="GO:0016020">
    <property type="term" value="C:membrane"/>
    <property type="evidence" value="ECO:0007669"/>
    <property type="project" value="TreeGrafter"/>
</dbReference>
<keyword evidence="1" id="KW-0472">Membrane</keyword>
<accession>A0A2P6PIQ8</accession>
<keyword evidence="1" id="KW-1133">Transmembrane helix</keyword>
<gene>
    <name evidence="2" type="ORF">RchiOBHm_Chr7g0243251</name>
</gene>
<dbReference type="EMBL" id="PDCK01000045">
    <property type="protein sequence ID" value="PRQ21800.1"/>
    <property type="molecule type" value="Genomic_DNA"/>
</dbReference>
<dbReference type="STRING" id="74649.A0A2P6PIQ8"/>
<dbReference type="SUPFAM" id="SSF140860">
    <property type="entry name" value="Pseudo ankyrin repeat-like"/>
    <property type="match status" value="1"/>
</dbReference>
<feature type="transmembrane region" description="Helical" evidence="1">
    <location>
        <begin position="21"/>
        <end position="38"/>
    </location>
</feature>
<keyword evidence="3" id="KW-1185">Reference proteome</keyword>
<sequence>MLVLSIIQYIKDSYFKLSIQFSLCFYVLFLFYAIGIYIREVVHVNIPDISIHVAESIEDHSNERDFISSVMSLYRRFAESPYIFCGIHGIYQMKSTHKWIFQFLHCMGEATRIYNLTADQLDMVKKSIFTAIEQGHHEFVTQLCEVNPKLLWDTCDESGMTIFHFAIRYRQEEVFNLIYGLEEEKQNDIGIRLVNSDKSMLHFAADLFLVPYLDHIQDASLQMQRELQWFKVRISHYTHTRIYIITFRIKLLIK</sequence>
<proteinExistence type="predicted"/>
<dbReference type="PANTHER" id="PTHR24177">
    <property type="entry name" value="CASKIN"/>
    <property type="match status" value="1"/>
</dbReference>
<evidence type="ECO:0000256" key="1">
    <source>
        <dbReference type="SAM" id="Phobius"/>
    </source>
</evidence>
<organism evidence="2 3">
    <name type="scientific">Rosa chinensis</name>
    <name type="common">China rose</name>
    <dbReference type="NCBI Taxonomy" id="74649"/>
    <lineage>
        <taxon>Eukaryota</taxon>
        <taxon>Viridiplantae</taxon>
        <taxon>Streptophyta</taxon>
        <taxon>Embryophyta</taxon>
        <taxon>Tracheophyta</taxon>
        <taxon>Spermatophyta</taxon>
        <taxon>Magnoliopsida</taxon>
        <taxon>eudicotyledons</taxon>
        <taxon>Gunneridae</taxon>
        <taxon>Pentapetalae</taxon>
        <taxon>rosids</taxon>
        <taxon>fabids</taxon>
        <taxon>Rosales</taxon>
        <taxon>Rosaceae</taxon>
        <taxon>Rosoideae</taxon>
        <taxon>Rosoideae incertae sedis</taxon>
        <taxon>Rosa</taxon>
    </lineage>
</organism>
<dbReference type="InterPro" id="IPR036770">
    <property type="entry name" value="Ankyrin_rpt-contain_sf"/>
</dbReference>
<evidence type="ECO:0000313" key="2">
    <source>
        <dbReference type="EMBL" id="PRQ21800.1"/>
    </source>
</evidence>
<dbReference type="Gene3D" id="1.25.40.20">
    <property type="entry name" value="Ankyrin repeat-containing domain"/>
    <property type="match status" value="1"/>
</dbReference>
<dbReference type="PANTHER" id="PTHR24177:SF329">
    <property type="entry name" value="ANKYRIN REPEAT PROTEIN"/>
    <property type="match status" value="1"/>
</dbReference>
<evidence type="ECO:0000313" key="3">
    <source>
        <dbReference type="Proteomes" id="UP000238479"/>
    </source>
</evidence>